<dbReference type="SUPFAM" id="SSF53756">
    <property type="entry name" value="UDP-Glycosyltransferase/glycogen phosphorylase"/>
    <property type="match status" value="1"/>
</dbReference>
<dbReference type="GO" id="GO:0016757">
    <property type="term" value="F:glycosyltransferase activity"/>
    <property type="evidence" value="ECO:0007669"/>
    <property type="project" value="UniProtKB-ARBA"/>
</dbReference>
<dbReference type="CDD" id="cd03808">
    <property type="entry name" value="GT4_CapM-like"/>
    <property type="match status" value="1"/>
</dbReference>
<evidence type="ECO:0000259" key="1">
    <source>
        <dbReference type="Pfam" id="PF13477"/>
    </source>
</evidence>
<protein>
    <submittedName>
        <fullName evidence="2">Glycosyltransferase involved in cell wall biosynthesis</fullName>
    </submittedName>
</protein>
<keyword evidence="3" id="KW-1185">Reference proteome</keyword>
<dbReference type="AlphaFoldDB" id="A0A7W5BVS0"/>
<gene>
    <name evidence="2" type="ORF">FHR96_000904</name>
</gene>
<dbReference type="Proteomes" id="UP000525987">
    <property type="component" value="Unassembled WGS sequence"/>
</dbReference>
<proteinExistence type="predicted"/>
<feature type="domain" description="Glycosyltransferase subfamily 4-like N-terminal" evidence="1">
    <location>
        <begin position="20"/>
        <end position="161"/>
    </location>
</feature>
<organism evidence="2 3">
    <name type="scientific">Halomonas organivorans</name>
    <dbReference type="NCBI Taxonomy" id="257772"/>
    <lineage>
        <taxon>Bacteria</taxon>
        <taxon>Pseudomonadati</taxon>
        <taxon>Pseudomonadota</taxon>
        <taxon>Gammaproteobacteria</taxon>
        <taxon>Oceanospirillales</taxon>
        <taxon>Halomonadaceae</taxon>
        <taxon>Halomonas</taxon>
    </lineage>
</organism>
<name>A0A7W5BVS0_9GAMM</name>
<dbReference type="RefSeq" id="WP_183386476.1">
    <property type="nucleotide sequence ID" value="NZ_JACHXM010000003.1"/>
</dbReference>
<keyword evidence="2" id="KW-0808">Transferase</keyword>
<dbReference type="EMBL" id="JACHXM010000003">
    <property type="protein sequence ID" value="MBB3140052.1"/>
    <property type="molecule type" value="Genomic_DNA"/>
</dbReference>
<accession>A0A7W5BVS0</accession>
<evidence type="ECO:0000313" key="3">
    <source>
        <dbReference type="Proteomes" id="UP000525987"/>
    </source>
</evidence>
<dbReference type="Gene3D" id="3.40.50.2000">
    <property type="entry name" value="Glycogen Phosphorylase B"/>
    <property type="match status" value="2"/>
</dbReference>
<comment type="caution">
    <text evidence="2">The sequence shown here is derived from an EMBL/GenBank/DDBJ whole genome shotgun (WGS) entry which is preliminary data.</text>
</comment>
<dbReference type="Pfam" id="PF13692">
    <property type="entry name" value="Glyco_trans_1_4"/>
    <property type="match status" value="1"/>
</dbReference>
<dbReference type="PANTHER" id="PTHR12526:SF638">
    <property type="entry name" value="SPORE COAT PROTEIN SA"/>
    <property type="match status" value="1"/>
</dbReference>
<dbReference type="InterPro" id="IPR028098">
    <property type="entry name" value="Glyco_trans_4-like_N"/>
</dbReference>
<dbReference type="PANTHER" id="PTHR12526">
    <property type="entry name" value="GLYCOSYLTRANSFERASE"/>
    <property type="match status" value="1"/>
</dbReference>
<reference evidence="2 3" key="1">
    <citation type="submission" date="2020-08" db="EMBL/GenBank/DDBJ databases">
        <title>Genomic Encyclopedia of Type Strains, Phase III (KMG-III): the genomes of soil and plant-associated and newly described type strains.</title>
        <authorList>
            <person name="Whitman W."/>
        </authorList>
    </citation>
    <scope>NUCLEOTIDE SEQUENCE [LARGE SCALE GENOMIC DNA]</scope>
    <source>
        <strain evidence="2 3">CECT 5995</strain>
    </source>
</reference>
<evidence type="ECO:0000313" key="2">
    <source>
        <dbReference type="EMBL" id="MBB3140052.1"/>
    </source>
</evidence>
<dbReference type="Pfam" id="PF13477">
    <property type="entry name" value="Glyco_trans_4_2"/>
    <property type="match status" value="1"/>
</dbReference>
<sequence length="403" mass="45473">MKRFLMIASFPDSLISFRGRLLEDLQSSGWEVHVASPDVGLDSRIRTSLEAKGIVVHAIPMQRTGLNPFADFRTVASLYRLMQWIAPDMVLGYTIKPVIYGTLTAWLAKVPKRYVMITGLGYAFTSLDEPGGKCRRPWLSWLVKKLYGWSLARSHRVFFQNNDDLTLLRELEVLSPRTPYQVVNGSGIDIDEYAVTPPPRDSVRFLLIARLLGNKGVREYVQAARLVKRRYPHVVFSLVGWLDDNPDSISRQELDRWIDAGDIEFLGRLEDVRSAIAECSVYVLPSYREGTPRTVLEAMAMGRAVITSDAPGCRETVVDGDNGFLVPVRDVMSLADTMLRYIHDPDLVGAHGERSRWKAVEKYDVNKVNEALMTGMGIPHVMRTSSNTMYRDFVLGSQATRSQ</sequence>